<protein>
    <submittedName>
        <fullName evidence="1">Uncharacterized protein</fullName>
    </submittedName>
</protein>
<name>A0A0D0A1H4_9AGAM</name>
<dbReference type="EMBL" id="KN833693">
    <property type="protein sequence ID" value="KIK28307.1"/>
    <property type="molecule type" value="Genomic_DNA"/>
</dbReference>
<evidence type="ECO:0000313" key="2">
    <source>
        <dbReference type="Proteomes" id="UP000054018"/>
    </source>
</evidence>
<gene>
    <name evidence="1" type="ORF">PISMIDRAFT_674014</name>
</gene>
<dbReference type="Proteomes" id="UP000054018">
    <property type="component" value="Unassembled WGS sequence"/>
</dbReference>
<proteinExistence type="predicted"/>
<sequence length="123" mass="13744">LEAKFSIARSLLRVTFCALFREIERVQKRSSNFGRLHVQYSYPTKPMADPSYDLLRSTLAILLTCRHLPVLKPGLVGALVSTMPSSRKSHLQGLVSCAYRWKVYADRCEDCARGRAGNAVAVS</sequence>
<dbReference type="AlphaFoldDB" id="A0A0D0A1H4"/>
<dbReference type="HOGENOM" id="CLU_2020767_0_0_1"/>
<feature type="non-terminal residue" evidence="1">
    <location>
        <position position="1"/>
    </location>
</feature>
<reference evidence="2" key="2">
    <citation type="submission" date="2015-01" db="EMBL/GenBank/DDBJ databases">
        <title>Evolutionary Origins and Diversification of the Mycorrhizal Mutualists.</title>
        <authorList>
            <consortium name="DOE Joint Genome Institute"/>
            <consortium name="Mycorrhizal Genomics Consortium"/>
            <person name="Kohler A."/>
            <person name="Kuo A."/>
            <person name="Nagy L.G."/>
            <person name="Floudas D."/>
            <person name="Copeland A."/>
            <person name="Barry K.W."/>
            <person name="Cichocki N."/>
            <person name="Veneault-Fourrey C."/>
            <person name="LaButti K."/>
            <person name="Lindquist E.A."/>
            <person name="Lipzen A."/>
            <person name="Lundell T."/>
            <person name="Morin E."/>
            <person name="Murat C."/>
            <person name="Riley R."/>
            <person name="Ohm R."/>
            <person name="Sun H."/>
            <person name="Tunlid A."/>
            <person name="Henrissat B."/>
            <person name="Grigoriev I.V."/>
            <person name="Hibbett D.S."/>
            <person name="Martin F."/>
        </authorList>
    </citation>
    <scope>NUCLEOTIDE SEQUENCE [LARGE SCALE GENOMIC DNA]</scope>
    <source>
        <strain evidence="2">441</strain>
    </source>
</reference>
<accession>A0A0D0A1H4</accession>
<evidence type="ECO:0000313" key="1">
    <source>
        <dbReference type="EMBL" id="KIK28307.1"/>
    </source>
</evidence>
<reference evidence="1 2" key="1">
    <citation type="submission" date="2014-04" db="EMBL/GenBank/DDBJ databases">
        <authorList>
            <consortium name="DOE Joint Genome Institute"/>
            <person name="Kuo A."/>
            <person name="Kohler A."/>
            <person name="Costa M.D."/>
            <person name="Nagy L.G."/>
            <person name="Floudas D."/>
            <person name="Copeland A."/>
            <person name="Barry K.W."/>
            <person name="Cichocki N."/>
            <person name="Veneault-Fourrey C."/>
            <person name="LaButti K."/>
            <person name="Lindquist E.A."/>
            <person name="Lipzen A."/>
            <person name="Lundell T."/>
            <person name="Morin E."/>
            <person name="Murat C."/>
            <person name="Sun H."/>
            <person name="Tunlid A."/>
            <person name="Henrissat B."/>
            <person name="Grigoriev I.V."/>
            <person name="Hibbett D.S."/>
            <person name="Martin F."/>
            <person name="Nordberg H.P."/>
            <person name="Cantor M.N."/>
            <person name="Hua S.X."/>
        </authorList>
    </citation>
    <scope>NUCLEOTIDE SEQUENCE [LARGE SCALE GENOMIC DNA]</scope>
    <source>
        <strain evidence="1 2">441</strain>
    </source>
</reference>
<organism evidence="1 2">
    <name type="scientific">Pisolithus microcarpus 441</name>
    <dbReference type="NCBI Taxonomy" id="765257"/>
    <lineage>
        <taxon>Eukaryota</taxon>
        <taxon>Fungi</taxon>
        <taxon>Dikarya</taxon>
        <taxon>Basidiomycota</taxon>
        <taxon>Agaricomycotina</taxon>
        <taxon>Agaricomycetes</taxon>
        <taxon>Agaricomycetidae</taxon>
        <taxon>Boletales</taxon>
        <taxon>Sclerodermatineae</taxon>
        <taxon>Pisolithaceae</taxon>
        <taxon>Pisolithus</taxon>
    </lineage>
</organism>
<keyword evidence="2" id="KW-1185">Reference proteome</keyword>